<dbReference type="Gene3D" id="3.40.1400.10">
    <property type="entry name" value="Sugar-phosphate isomerase, RpiB/LacA/LacB"/>
    <property type="match status" value="1"/>
</dbReference>
<feature type="active site" description="Proton acceptor" evidence="4">
    <location>
        <position position="64"/>
    </location>
</feature>
<keyword evidence="6" id="KW-1185">Reference proteome</keyword>
<evidence type="ECO:0000313" key="6">
    <source>
        <dbReference type="Proteomes" id="UP000287239"/>
    </source>
</evidence>
<protein>
    <recommendedName>
        <fullName evidence="7">Ribose 5-phosphate isomerase B</fullName>
    </recommendedName>
</protein>
<reference evidence="5 6" key="1">
    <citation type="submission" date="2017-05" db="EMBL/GenBank/DDBJ databases">
        <title>Vagococcus spp. assemblies.</title>
        <authorList>
            <person name="Gulvik C.A."/>
        </authorList>
    </citation>
    <scope>NUCLEOTIDE SEQUENCE [LARGE SCALE GENOMIC DNA]</scope>
    <source>
        <strain evidence="5 6">NCFB 2777</strain>
    </source>
</reference>
<dbReference type="PANTHER" id="PTHR30345:SF0">
    <property type="entry name" value="DNA DAMAGE-REPAIR_TOLERATION PROTEIN DRT102"/>
    <property type="match status" value="1"/>
</dbReference>
<evidence type="ECO:0000256" key="1">
    <source>
        <dbReference type="ARBA" id="ARBA00008754"/>
    </source>
</evidence>
<feature type="active site" description="Proton donor" evidence="4">
    <location>
        <position position="97"/>
    </location>
</feature>
<dbReference type="GO" id="GO:0016861">
    <property type="term" value="F:intramolecular oxidoreductase activity, interconverting aldoses and ketoses"/>
    <property type="evidence" value="ECO:0007669"/>
    <property type="project" value="UniProtKB-ARBA"/>
</dbReference>
<name>A0A429ZVV1_9ENTE</name>
<keyword evidence="3" id="KW-0413">Isomerase</keyword>
<evidence type="ECO:0008006" key="7">
    <source>
        <dbReference type="Google" id="ProtNLM"/>
    </source>
</evidence>
<evidence type="ECO:0000313" key="5">
    <source>
        <dbReference type="EMBL" id="RST97884.1"/>
    </source>
</evidence>
<comment type="similarity">
    <text evidence="1">Belongs to the LacAB/RpiB family.</text>
</comment>
<dbReference type="SUPFAM" id="SSF89623">
    <property type="entry name" value="Ribose/Galactose isomerase RpiB/AlsB"/>
    <property type="match status" value="1"/>
</dbReference>
<dbReference type="InterPro" id="IPR036569">
    <property type="entry name" value="RpiB_LacA_LacB_sf"/>
</dbReference>
<sequence length="153" mass="16856">MKLALGNDHAGYKLRKVAIEVATDLGYEIVDFGTTDELAVYTTPIAEKVANYVVENQGKGLLICGSGVGMSIAANKDPGVRCVCCSDLFTCESSRLHNNTNILALGSRVVNLATAENLIRRWLQAEYEGGRREIAYELITELEERYLQVKARE</sequence>
<dbReference type="GeneID" id="98566914"/>
<dbReference type="InterPro" id="IPR003500">
    <property type="entry name" value="RpiB_LacA_LacB"/>
</dbReference>
<dbReference type="GO" id="GO:0005988">
    <property type="term" value="P:lactose metabolic process"/>
    <property type="evidence" value="ECO:0007669"/>
    <property type="project" value="UniProtKB-KW"/>
</dbReference>
<dbReference type="PIRSF" id="PIRSF005384">
    <property type="entry name" value="RpiB_LacA_B"/>
    <property type="match status" value="1"/>
</dbReference>
<dbReference type="AlphaFoldDB" id="A0A429ZVV1"/>
<evidence type="ECO:0000256" key="3">
    <source>
        <dbReference type="ARBA" id="ARBA00023235"/>
    </source>
</evidence>
<dbReference type="PANTHER" id="PTHR30345">
    <property type="entry name" value="RIBOSE-5-PHOSPHATE ISOMERASE B"/>
    <property type="match status" value="1"/>
</dbReference>
<organism evidence="5 6">
    <name type="scientific">Vagococcus salmoninarum</name>
    <dbReference type="NCBI Taxonomy" id="2739"/>
    <lineage>
        <taxon>Bacteria</taxon>
        <taxon>Bacillati</taxon>
        <taxon>Bacillota</taxon>
        <taxon>Bacilli</taxon>
        <taxon>Lactobacillales</taxon>
        <taxon>Enterococcaceae</taxon>
        <taxon>Vagococcus</taxon>
    </lineage>
</organism>
<dbReference type="Proteomes" id="UP000287239">
    <property type="component" value="Unassembled WGS sequence"/>
</dbReference>
<proteinExistence type="inferred from homology"/>
<dbReference type="RefSeq" id="WP_126778007.1">
    <property type="nucleotide sequence ID" value="NZ_NGJU01000001.1"/>
</dbReference>
<gene>
    <name evidence="5" type="ORF">CBF35_00915</name>
</gene>
<dbReference type="OrthoDB" id="1778624at2"/>
<dbReference type="NCBIfam" id="TIGR00689">
    <property type="entry name" value="rpiB_lacA_lacB"/>
    <property type="match status" value="1"/>
</dbReference>
<comment type="caution">
    <text evidence="5">The sequence shown here is derived from an EMBL/GenBank/DDBJ whole genome shotgun (WGS) entry which is preliminary data.</text>
</comment>
<dbReference type="NCBIfam" id="NF004051">
    <property type="entry name" value="PRK05571.1"/>
    <property type="match status" value="1"/>
</dbReference>
<evidence type="ECO:0000256" key="4">
    <source>
        <dbReference type="PIRSR" id="PIRSR005384-1"/>
    </source>
</evidence>
<dbReference type="Pfam" id="PF02502">
    <property type="entry name" value="LacAB_rpiB"/>
    <property type="match status" value="1"/>
</dbReference>
<accession>A0A429ZVV1</accession>
<evidence type="ECO:0000256" key="2">
    <source>
        <dbReference type="ARBA" id="ARBA00022736"/>
    </source>
</evidence>
<keyword evidence="2" id="KW-0423">Lactose metabolism</keyword>
<dbReference type="EMBL" id="NGJU01000001">
    <property type="protein sequence ID" value="RST97884.1"/>
    <property type="molecule type" value="Genomic_DNA"/>
</dbReference>